<organism evidence="1 2">
    <name type="scientific">Microbacterium soli</name>
    <dbReference type="NCBI Taxonomy" id="446075"/>
    <lineage>
        <taxon>Bacteria</taxon>
        <taxon>Bacillati</taxon>
        <taxon>Actinomycetota</taxon>
        <taxon>Actinomycetes</taxon>
        <taxon>Micrococcales</taxon>
        <taxon>Microbacteriaceae</taxon>
        <taxon>Microbacterium</taxon>
    </lineage>
</organism>
<keyword evidence="2" id="KW-1185">Reference proteome</keyword>
<evidence type="ECO:0000313" key="2">
    <source>
        <dbReference type="Proteomes" id="UP001501591"/>
    </source>
</evidence>
<dbReference type="Proteomes" id="UP001501591">
    <property type="component" value="Unassembled WGS sequence"/>
</dbReference>
<sequence>MARRLESSVEVEPARLDLRDVLPDWHWRNGPDFEIWGGTILRYVPREHWHEFDRRFMYRVDADGGWAQTGAA</sequence>
<comment type="caution">
    <text evidence="1">The sequence shown here is derived from an EMBL/GenBank/DDBJ whole genome shotgun (WGS) entry which is preliminary data.</text>
</comment>
<proteinExistence type="predicted"/>
<accession>A0ABP7NB76</accession>
<reference evidence="2" key="1">
    <citation type="journal article" date="2019" name="Int. J. Syst. Evol. Microbiol.">
        <title>The Global Catalogue of Microorganisms (GCM) 10K type strain sequencing project: providing services to taxonomists for standard genome sequencing and annotation.</title>
        <authorList>
            <consortium name="The Broad Institute Genomics Platform"/>
            <consortium name="The Broad Institute Genome Sequencing Center for Infectious Disease"/>
            <person name="Wu L."/>
            <person name="Ma J."/>
        </authorList>
    </citation>
    <scope>NUCLEOTIDE SEQUENCE [LARGE SCALE GENOMIC DNA]</scope>
    <source>
        <strain evidence="2">JCM 17024</strain>
    </source>
</reference>
<evidence type="ECO:0000313" key="1">
    <source>
        <dbReference type="EMBL" id="GAA3941896.1"/>
    </source>
</evidence>
<name>A0ABP7NB76_9MICO</name>
<protein>
    <submittedName>
        <fullName evidence="1">Uncharacterized protein</fullName>
    </submittedName>
</protein>
<gene>
    <name evidence="1" type="ORF">GCM10022383_19630</name>
</gene>
<dbReference type="EMBL" id="BAABCP010000001">
    <property type="protein sequence ID" value="GAA3941896.1"/>
    <property type="molecule type" value="Genomic_DNA"/>
</dbReference>